<dbReference type="InterPro" id="IPR013221">
    <property type="entry name" value="Mur_ligase_cen"/>
</dbReference>
<feature type="modified residue" description="N6-carboxylysine" evidence="7">
    <location>
        <position position="230"/>
    </location>
</feature>
<comment type="subcellular location">
    <subcellularLocation>
        <location evidence="7 8">Cytoplasm</location>
    </subcellularLocation>
</comment>
<dbReference type="GO" id="GO:0005737">
    <property type="term" value="C:cytoplasm"/>
    <property type="evidence" value="ECO:0007669"/>
    <property type="project" value="UniProtKB-SubCell"/>
</dbReference>
<dbReference type="GO" id="GO:0008360">
    <property type="term" value="P:regulation of cell shape"/>
    <property type="evidence" value="ECO:0007669"/>
    <property type="project" value="UniProtKB-KW"/>
</dbReference>
<dbReference type="EC" id="6.3.2.13" evidence="7"/>
<dbReference type="GO" id="GO:0000287">
    <property type="term" value="F:magnesium ion binding"/>
    <property type="evidence" value="ECO:0007669"/>
    <property type="project" value="UniProtKB-UniRule"/>
</dbReference>
<evidence type="ECO:0000256" key="6">
    <source>
        <dbReference type="ARBA" id="ARBA00023316"/>
    </source>
</evidence>
<dbReference type="SUPFAM" id="SSF53623">
    <property type="entry name" value="MurD-like peptide ligases, catalytic domain"/>
    <property type="match status" value="1"/>
</dbReference>
<keyword evidence="7" id="KW-0436">Ligase</keyword>
<keyword evidence="5 7" id="KW-0131">Cell cycle</keyword>
<dbReference type="EMBL" id="PUGF01000001">
    <property type="protein sequence ID" value="PRC95209.1"/>
    <property type="molecule type" value="Genomic_DNA"/>
</dbReference>
<dbReference type="Gene3D" id="3.40.1190.10">
    <property type="entry name" value="Mur-like, catalytic domain"/>
    <property type="match status" value="1"/>
</dbReference>
<keyword evidence="2 7" id="KW-0132">Cell division</keyword>
<keyword evidence="13" id="KW-1185">Reference proteome</keyword>
<accession>A0A2S9H5E5</accession>
<dbReference type="InterPro" id="IPR036615">
    <property type="entry name" value="Mur_ligase_C_dom_sf"/>
</dbReference>
<evidence type="ECO:0000256" key="3">
    <source>
        <dbReference type="ARBA" id="ARBA00022960"/>
    </source>
</evidence>
<feature type="domain" description="Mur ligase N-terminal catalytic" evidence="9">
    <location>
        <begin position="31"/>
        <end position="72"/>
    </location>
</feature>
<keyword evidence="7" id="KW-0067">ATP-binding</keyword>
<comment type="similarity">
    <text evidence="1 7">Belongs to the MurCDEF family. MurE subfamily.</text>
</comment>
<feature type="binding site" evidence="7">
    <location>
        <position position="196"/>
    </location>
    <ligand>
        <name>UDP-N-acetyl-alpha-D-muramoyl-L-alanyl-D-glutamate</name>
        <dbReference type="ChEBI" id="CHEBI:83900"/>
    </ligand>
</feature>
<evidence type="ECO:0000256" key="2">
    <source>
        <dbReference type="ARBA" id="ARBA00022618"/>
    </source>
</evidence>
<feature type="binding site" evidence="7">
    <location>
        <position position="190"/>
    </location>
    <ligand>
        <name>UDP-N-acetyl-alpha-D-muramoyl-L-alanyl-D-glutamate</name>
        <dbReference type="ChEBI" id="CHEBI:83900"/>
    </ligand>
</feature>
<dbReference type="NCBIfam" id="NF001126">
    <property type="entry name" value="PRK00139.1-4"/>
    <property type="match status" value="1"/>
</dbReference>
<name>A0A2S9H5E5_9BURK</name>
<dbReference type="PANTHER" id="PTHR23135">
    <property type="entry name" value="MUR LIGASE FAMILY MEMBER"/>
    <property type="match status" value="1"/>
</dbReference>
<gene>
    <name evidence="7" type="primary">murE</name>
    <name evidence="12" type="ORF">S2091_0404</name>
</gene>
<feature type="binding site" evidence="7">
    <location>
        <position position="33"/>
    </location>
    <ligand>
        <name>UDP-N-acetyl-alpha-D-muramoyl-L-alanyl-D-glutamate</name>
        <dbReference type="ChEBI" id="CHEBI:83900"/>
    </ligand>
</feature>
<dbReference type="Pfam" id="PF02875">
    <property type="entry name" value="Mur_ligase_C"/>
    <property type="match status" value="1"/>
</dbReference>
<evidence type="ECO:0000256" key="8">
    <source>
        <dbReference type="RuleBase" id="RU004135"/>
    </source>
</evidence>
<evidence type="ECO:0000259" key="9">
    <source>
        <dbReference type="Pfam" id="PF01225"/>
    </source>
</evidence>
<dbReference type="GO" id="GO:0008765">
    <property type="term" value="F:UDP-N-acetylmuramoylalanyl-D-glutamate-2,6-diaminopimelate ligase activity"/>
    <property type="evidence" value="ECO:0007669"/>
    <property type="project" value="UniProtKB-UniRule"/>
</dbReference>
<dbReference type="InterPro" id="IPR036565">
    <property type="entry name" value="Mur-like_cat_sf"/>
</dbReference>
<keyword evidence="7" id="KW-0547">Nucleotide-binding</keyword>
<dbReference type="SUPFAM" id="SSF63418">
    <property type="entry name" value="MurE/MurF N-terminal domain"/>
    <property type="match status" value="1"/>
</dbReference>
<comment type="caution">
    <text evidence="7">Lacks conserved residue(s) required for the propagation of feature annotation.</text>
</comment>
<comment type="function">
    <text evidence="7">Catalyzes the addition of meso-diaminopimelic acid to the nucleotide precursor UDP-N-acetylmuramoyl-L-alanyl-D-glutamate (UMAG) in the biosynthesis of bacterial cell-wall peptidoglycan.</text>
</comment>
<dbReference type="InterPro" id="IPR004101">
    <property type="entry name" value="Mur_ligase_C"/>
</dbReference>
<comment type="pathway">
    <text evidence="7 8">Cell wall biogenesis; peptidoglycan biosynthesis.</text>
</comment>
<evidence type="ECO:0000313" key="13">
    <source>
        <dbReference type="Proteomes" id="UP000237839"/>
    </source>
</evidence>
<evidence type="ECO:0000256" key="1">
    <source>
        <dbReference type="ARBA" id="ARBA00005898"/>
    </source>
</evidence>
<dbReference type="Pfam" id="PF01225">
    <property type="entry name" value="Mur_ligase"/>
    <property type="match status" value="1"/>
</dbReference>
<feature type="domain" description="Mur ligase C-terminal" evidence="10">
    <location>
        <begin position="354"/>
        <end position="484"/>
    </location>
</feature>
<keyword evidence="7" id="KW-0963">Cytoplasm</keyword>
<feature type="binding site" evidence="7">
    <location>
        <position position="482"/>
    </location>
    <ligand>
        <name>meso-2,6-diaminopimelate</name>
        <dbReference type="ChEBI" id="CHEBI:57791"/>
    </ligand>
</feature>
<proteinExistence type="inferred from homology"/>
<dbReference type="UniPathway" id="UPA00219"/>
<comment type="PTM">
    <text evidence="7">Carboxylation is probably crucial for Mg(2+) binding and, consequently, for the gamma-phosphate positioning of ATP.</text>
</comment>
<feature type="binding site" evidence="7">
    <location>
        <begin position="116"/>
        <end position="122"/>
    </location>
    <ligand>
        <name>ATP</name>
        <dbReference type="ChEBI" id="CHEBI:30616"/>
    </ligand>
</feature>
<dbReference type="GO" id="GO:0071555">
    <property type="term" value="P:cell wall organization"/>
    <property type="evidence" value="ECO:0007669"/>
    <property type="project" value="UniProtKB-KW"/>
</dbReference>
<comment type="caution">
    <text evidence="12">The sequence shown here is derived from an EMBL/GenBank/DDBJ whole genome shotgun (WGS) entry which is preliminary data.</text>
</comment>
<evidence type="ECO:0000259" key="10">
    <source>
        <dbReference type="Pfam" id="PF02875"/>
    </source>
</evidence>
<dbReference type="AlphaFoldDB" id="A0A2S9H5E5"/>
<dbReference type="GO" id="GO:0009252">
    <property type="term" value="P:peptidoglycan biosynthetic process"/>
    <property type="evidence" value="ECO:0007669"/>
    <property type="project" value="UniProtKB-UniRule"/>
</dbReference>
<keyword evidence="6 7" id="KW-0961">Cell wall biogenesis/degradation</keyword>
<dbReference type="RefSeq" id="WP_105530086.1">
    <property type="nucleotide sequence ID" value="NZ_PUGF01000001.1"/>
</dbReference>
<dbReference type="PANTHER" id="PTHR23135:SF4">
    <property type="entry name" value="UDP-N-ACETYLMURAMOYL-L-ALANYL-D-GLUTAMATE--2,6-DIAMINOPIMELATE LIGASE MURE HOMOLOG, CHLOROPLASTIC"/>
    <property type="match status" value="1"/>
</dbReference>
<evidence type="ECO:0000313" key="12">
    <source>
        <dbReference type="EMBL" id="PRC95209.1"/>
    </source>
</evidence>
<dbReference type="InterPro" id="IPR000713">
    <property type="entry name" value="Mur_ligase_N"/>
</dbReference>
<dbReference type="SUPFAM" id="SSF53244">
    <property type="entry name" value="MurD-like peptide ligases, peptide-binding domain"/>
    <property type="match status" value="1"/>
</dbReference>
<dbReference type="GO" id="GO:0051301">
    <property type="term" value="P:cell division"/>
    <property type="evidence" value="ECO:0007669"/>
    <property type="project" value="UniProtKB-KW"/>
</dbReference>
<sequence length="522" mass="56498">MDNFQKTIPVVMNTVQWLQNLAPATTLNLVSDSRKVQVGDVFFAYPVGNADGRNYIQQAIAQGACAVVYEELNFTWDAKWNLPHFAVANLLWQSGFIASSYLNQPDATLFTVAVTGTNGKTSCTQWLARAMSLLGTPTCVVGTLGVGLVKNGRAGEFDVTGFTTPDAIQLQQKIATQRDLGAAAIAIEASSIGLEQGRMNGMHVDVAVLTNFTRDHLDFHGDMASYEAAKTKLFEWSNLTAAVLNFDDAAGLRLLQLCKTRGTQVLGYTVESTVDAAIDFGEQVSVLRASNLRNYHGGTSFHLDSPFGSGVIKTQMIGRFNVSNVLAVLATLFAKGIAWRDAVHAIEQLTSVAGRMEQLSAPGRVLVIIDYAHTPDALEKTLLNLKEVAQQRQGKLWCVFGCGGDRDPGKRPEMGKIAELADEIIATSDNPRNEEPEHILSQIAAGFTANRTPVPMMEPDRAKAILYAIKHADKNDVVLLAGKGHEAYQEIKGKKLPFSDIDHAHIALADLATKFVNKGGAV</sequence>
<feature type="binding site" evidence="7">
    <location>
        <begin position="163"/>
        <end position="164"/>
    </location>
    <ligand>
        <name>UDP-N-acetyl-alpha-D-muramoyl-L-alanyl-D-glutamate</name>
        <dbReference type="ChEBI" id="CHEBI:83900"/>
    </ligand>
</feature>
<evidence type="ECO:0000256" key="4">
    <source>
        <dbReference type="ARBA" id="ARBA00022984"/>
    </source>
</evidence>
<dbReference type="Gene3D" id="3.40.1390.10">
    <property type="entry name" value="MurE/MurF, N-terminal domain"/>
    <property type="match status" value="1"/>
</dbReference>
<feature type="binding site" evidence="7">
    <location>
        <begin position="429"/>
        <end position="432"/>
    </location>
    <ligand>
        <name>meso-2,6-diaminopimelate</name>
        <dbReference type="ChEBI" id="CHEBI:57791"/>
    </ligand>
</feature>
<feature type="domain" description="Mur ligase central" evidence="11">
    <location>
        <begin position="114"/>
        <end position="331"/>
    </location>
</feature>
<comment type="catalytic activity">
    <reaction evidence="7">
        <text>UDP-N-acetyl-alpha-D-muramoyl-L-alanyl-D-glutamate + meso-2,6-diaminopimelate + ATP = UDP-N-acetyl-alpha-D-muramoyl-L-alanyl-gamma-D-glutamyl-meso-2,6-diaminopimelate + ADP + phosphate + H(+)</text>
        <dbReference type="Rhea" id="RHEA:23676"/>
        <dbReference type="ChEBI" id="CHEBI:15378"/>
        <dbReference type="ChEBI" id="CHEBI:30616"/>
        <dbReference type="ChEBI" id="CHEBI:43474"/>
        <dbReference type="ChEBI" id="CHEBI:57791"/>
        <dbReference type="ChEBI" id="CHEBI:83900"/>
        <dbReference type="ChEBI" id="CHEBI:83905"/>
        <dbReference type="ChEBI" id="CHEBI:456216"/>
        <dbReference type="EC" id="6.3.2.13"/>
    </reaction>
</comment>
<comment type="cofactor">
    <cofactor evidence="7">
        <name>Mg(2+)</name>
        <dbReference type="ChEBI" id="CHEBI:18420"/>
    </cofactor>
</comment>
<evidence type="ECO:0000256" key="7">
    <source>
        <dbReference type="HAMAP-Rule" id="MF_00208"/>
    </source>
</evidence>
<evidence type="ECO:0000259" key="11">
    <source>
        <dbReference type="Pfam" id="PF08245"/>
    </source>
</evidence>
<keyword evidence="7" id="KW-0460">Magnesium</keyword>
<dbReference type="HAMAP" id="MF_00208">
    <property type="entry name" value="MurE"/>
    <property type="match status" value="1"/>
</dbReference>
<feature type="binding site" evidence="7">
    <location>
        <position position="198"/>
    </location>
    <ligand>
        <name>UDP-N-acetyl-alpha-D-muramoyl-L-alanyl-D-glutamate</name>
        <dbReference type="ChEBI" id="CHEBI:83900"/>
    </ligand>
</feature>
<feature type="binding site" evidence="7">
    <location>
        <position position="406"/>
    </location>
    <ligand>
        <name>meso-2,6-diaminopimelate</name>
        <dbReference type="ChEBI" id="CHEBI:57791"/>
    </ligand>
</feature>
<dbReference type="NCBIfam" id="TIGR01085">
    <property type="entry name" value="murE"/>
    <property type="match status" value="1"/>
</dbReference>
<keyword evidence="3 7" id="KW-0133">Cell shape</keyword>
<feature type="binding site" evidence="7">
    <location>
        <position position="486"/>
    </location>
    <ligand>
        <name>meso-2,6-diaminopimelate</name>
        <dbReference type="ChEBI" id="CHEBI:57791"/>
    </ligand>
</feature>
<keyword evidence="4 7" id="KW-0573">Peptidoglycan synthesis</keyword>
<evidence type="ECO:0000256" key="5">
    <source>
        <dbReference type="ARBA" id="ARBA00023306"/>
    </source>
</evidence>
<dbReference type="InterPro" id="IPR005761">
    <property type="entry name" value="UDP-N-AcMur-Glu-dNH2Pim_ligase"/>
</dbReference>
<dbReference type="Pfam" id="PF08245">
    <property type="entry name" value="Mur_ligase_M"/>
    <property type="match status" value="1"/>
</dbReference>
<dbReference type="Gene3D" id="3.90.190.20">
    <property type="entry name" value="Mur ligase, C-terminal domain"/>
    <property type="match status" value="1"/>
</dbReference>
<dbReference type="OrthoDB" id="9800958at2"/>
<feature type="short sequence motif" description="Meso-diaminopimelate recognition motif" evidence="7">
    <location>
        <begin position="429"/>
        <end position="432"/>
    </location>
</feature>
<dbReference type="GO" id="GO:0005524">
    <property type="term" value="F:ATP binding"/>
    <property type="evidence" value="ECO:0007669"/>
    <property type="project" value="UniProtKB-UniRule"/>
</dbReference>
<reference evidence="12 13" key="1">
    <citation type="submission" date="2018-02" db="EMBL/GenBank/DDBJ databases">
        <title>Solimicrobium silvestre gen. nov., sp. nov., isolated from alpine forest soil.</title>
        <authorList>
            <person name="Margesin R."/>
            <person name="Albuquerque L."/>
            <person name="Zhang D.-C."/>
            <person name="Froufe H.J.C."/>
            <person name="Severino R."/>
            <person name="Roxo I."/>
            <person name="Egas C."/>
            <person name="Da Costa M.S."/>
        </authorList>
    </citation>
    <scope>NUCLEOTIDE SEQUENCE [LARGE SCALE GENOMIC DNA]</scope>
    <source>
        <strain evidence="12 13">S20-91</strain>
    </source>
</reference>
<organism evidence="12 13">
    <name type="scientific">Solimicrobium silvestre</name>
    <dbReference type="NCBI Taxonomy" id="2099400"/>
    <lineage>
        <taxon>Bacteria</taxon>
        <taxon>Pseudomonadati</taxon>
        <taxon>Pseudomonadota</taxon>
        <taxon>Betaproteobacteria</taxon>
        <taxon>Burkholderiales</taxon>
        <taxon>Oxalobacteraceae</taxon>
        <taxon>Solimicrobium</taxon>
    </lineage>
</organism>
<protein>
    <recommendedName>
        <fullName evidence="7">UDP-N-acetylmuramoyl-L-alanyl-D-glutamate--2,6-diaminopimelate ligase</fullName>
        <ecNumber evidence="7">6.3.2.13</ecNumber>
    </recommendedName>
    <alternativeName>
        <fullName evidence="7">Meso-A2pm-adding enzyme</fullName>
    </alternativeName>
    <alternativeName>
        <fullName evidence="7">Meso-diaminopimelate-adding enzyme</fullName>
    </alternativeName>
    <alternativeName>
        <fullName evidence="7">UDP-MurNAc-L-Ala-D-Glu:meso-diaminopimelate ligase</fullName>
    </alternativeName>
    <alternativeName>
        <fullName evidence="7">UDP-MurNAc-tripeptide synthetase</fullName>
    </alternativeName>
    <alternativeName>
        <fullName evidence="7">UDP-N-acetylmuramyl-tripeptide synthetase</fullName>
    </alternativeName>
</protein>
<dbReference type="Proteomes" id="UP000237839">
    <property type="component" value="Unassembled WGS sequence"/>
</dbReference>
<dbReference type="InterPro" id="IPR035911">
    <property type="entry name" value="MurE/MurF_N"/>
</dbReference>